<evidence type="ECO:0000256" key="6">
    <source>
        <dbReference type="SAM" id="Phobius"/>
    </source>
</evidence>
<dbReference type="OrthoDB" id="3900342at2759"/>
<dbReference type="PANTHER" id="PTHR43243">
    <property type="entry name" value="INNER MEMBRANE TRANSPORTER YGJI-RELATED"/>
    <property type="match status" value="1"/>
</dbReference>
<gene>
    <name evidence="8" type="ORF">BV898_12961</name>
</gene>
<dbReference type="Pfam" id="PF13520">
    <property type="entry name" value="AA_permease_2"/>
    <property type="match status" value="1"/>
</dbReference>
<dbReference type="PIRSF" id="PIRSF006060">
    <property type="entry name" value="AA_transporter"/>
    <property type="match status" value="1"/>
</dbReference>
<evidence type="ECO:0000259" key="7">
    <source>
        <dbReference type="Pfam" id="PF13906"/>
    </source>
</evidence>
<accession>A0A1W0WCE3</accession>
<dbReference type="Gene3D" id="1.20.1740.10">
    <property type="entry name" value="Amino acid/polyamine transporter I"/>
    <property type="match status" value="1"/>
</dbReference>
<keyword evidence="5 6" id="KW-0472">Membrane</keyword>
<feature type="transmembrane region" description="Helical" evidence="6">
    <location>
        <begin position="394"/>
        <end position="415"/>
    </location>
</feature>
<dbReference type="Pfam" id="PF13906">
    <property type="entry name" value="AA_permease_C"/>
    <property type="match status" value="1"/>
</dbReference>
<reference evidence="9" key="1">
    <citation type="submission" date="2017-01" db="EMBL/GenBank/DDBJ databases">
        <title>Comparative genomics of anhydrobiosis in the tardigrade Hypsibius dujardini.</title>
        <authorList>
            <person name="Yoshida Y."/>
            <person name="Koutsovoulos G."/>
            <person name="Laetsch D."/>
            <person name="Stevens L."/>
            <person name="Kumar S."/>
            <person name="Horikawa D."/>
            <person name="Ishino K."/>
            <person name="Komine S."/>
            <person name="Tomita M."/>
            <person name="Blaxter M."/>
            <person name="Arakawa K."/>
        </authorList>
    </citation>
    <scope>NUCLEOTIDE SEQUENCE [LARGE SCALE GENOMIC DNA]</scope>
    <source>
        <strain evidence="9">Z151</strain>
    </source>
</reference>
<feature type="transmembrane region" description="Helical" evidence="6">
    <location>
        <begin position="174"/>
        <end position="191"/>
    </location>
</feature>
<keyword evidence="3 6" id="KW-0812">Transmembrane</keyword>
<dbReference type="GO" id="GO:0005886">
    <property type="term" value="C:plasma membrane"/>
    <property type="evidence" value="ECO:0007669"/>
    <property type="project" value="TreeGrafter"/>
</dbReference>
<protein>
    <submittedName>
        <fullName evidence="8">Cationic amino acid transporter 4</fullName>
    </submittedName>
</protein>
<comment type="subcellular location">
    <subcellularLocation>
        <location evidence="1">Membrane</location>
        <topology evidence="1">Multi-pass membrane protein</topology>
    </subcellularLocation>
</comment>
<evidence type="ECO:0000256" key="3">
    <source>
        <dbReference type="ARBA" id="ARBA00022692"/>
    </source>
</evidence>
<feature type="transmembrane region" description="Helical" evidence="6">
    <location>
        <begin position="494"/>
        <end position="518"/>
    </location>
</feature>
<name>A0A1W0WCE3_HYPEX</name>
<feature type="transmembrane region" description="Helical" evidence="6">
    <location>
        <begin position="459"/>
        <end position="488"/>
    </location>
</feature>
<proteinExistence type="predicted"/>
<evidence type="ECO:0000256" key="4">
    <source>
        <dbReference type="ARBA" id="ARBA00022989"/>
    </source>
</evidence>
<feature type="transmembrane region" description="Helical" evidence="6">
    <location>
        <begin position="369"/>
        <end position="388"/>
    </location>
</feature>
<keyword evidence="2" id="KW-0813">Transport</keyword>
<evidence type="ECO:0000313" key="9">
    <source>
        <dbReference type="Proteomes" id="UP000192578"/>
    </source>
</evidence>
<evidence type="ECO:0000256" key="1">
    <source>
        <dbReference type="ARBA" id="ARBA00004141"/>
    </source>
</evidence>
<dbReference type="InterPro" id="IPR029485">
    <property type="entry name" value="CAT_C"/>
</dbReference>
<dbReference type="EMBL" id="MTYJ01000136">
    <property type="protein sequence ID" value="OQV12832.1"/>
    <property type="molecule type" value="Genomic_DNA"/>
</dbReference>
<keyword evidence="9" id="KW-1185">Reference proteome</keyword>
<evidence type="ECO:0000313" key="8">
    <source>
        <dbReference type="EMBL" id="OQV12832.1"/>
    </source>
</evidence>
<organism evidence="8 9">
    <name type="scientific">Hypsibius exemplaris</name>
    <name type="common">Freshwater tardigrade</name>
    <dbReference type="NCBI Taxonomy" id="2072580"/>
    <lineage>
        <taxon>Eukaryota</taxon>
        <taxon>Metazoa</taxon>
        <taxon>Ecdysozoa</taxon>
        <taxon>Tardigrada</taxon>
        <taxon>Eutardigrada</taxon>
        <taxon>Parachela</taxon>
        <taxon>Hypsibioidea</taxon>
        <taxon>Hypsibiidae</taxon>
        <taxon>Hypsibius</taxon>
    </lineage>
</organism>
<feature type="transmembrane region" description="Helical" evidence="6">
    <location>
        <begin position="555"/>
        <end position="575"/>
    </location>
</feature>
<feature type="transmembrane region" description="Helical" evidence="6">
    <location>
        <begin position="75"/>
        <end position="95"/>
    </location>
</feature>
<feature type="transmembrane region" description="Helical" evidence="6">
    <location>
        <begin position="271"/>
        <end position="297"/>
    </location>
</feature>
<evidence type="ECO:0000256" key="5">
    <source>
        <dbReference type="ARBA" id="ARBA00023136"/>
    </source>
</evidence>
<comment type="caution">
    <text evidence="8">The sequence shown here is derived from an EMBL/GenBank/DDBJ whole genome shotgun (WGS) entry which is preliminary data.</text>
</comment>
<feature type="transmembrane region" description="Helical" evidence="6">
    <location>
        <begin position="107"/>
        <end position="126"/>
    </location>
</feature>
<dbReference type="InterPro" id="IPR002293">
    <property type="entry name" value="AA/rel_permease1"/>
</dbReference>
<dbReference type="Proteomes" id="UP000192578">
    <property type="component" value="Unassembled WGS sequence"/>
</dbReference>
<dbReference type="AlphaFoldDB" id="A0A1W0WCE3"/>
<feature type="transmembrane region" description="Helical" evidence="6">
    <location>
        <begin position="317"/>
        <end position="339"/>
    </location>
</feature>
<dbReference type="GO" id="GO:0015171">
    <property type="term" value="F:amino acid transmembrane transporter activity"/>
    <property type="evidence" value="ECO:0007669"/>
    <property type="project" value="TreeGrafter"/>
</dbReference>
<evidence type="ECO:0000256" key="2">
    <source>
        <dbReference type="ARBA" id="ARBA00022448"/>
    </source>
</evidence>
<feature type="transmembrane region" description="Helical" evidence="6">
    <location>
        <begin position="46"/>
        <end position="69"/>
    </location>
</feature>
<keyword evidence="4 6" id="KW-1133">Transmembrane helix</keyword>
<feature type="domain" description="Cationic amino acid transporter C-terminal" evidence="7">
    <location>
        <begin position="528"/>
        <end position="578"/>
    </location>
</feature>
<feature type="transmembrane region" description="Helical" evidence="6">
    <location>
        <begin position="203"/>
        <end position="222"/>
    </location>
</feature>
<feature type="transmembrane region" description="Helical" evidence="6">
    <location>
        <begin position="530"/>
        <end position="549"/>
    </location>
</feature>
<dbReference type="PANTHER" id="PTHR43243:SF4">
    <property type="entry name" value="CATIONIC AMINO ACID TRANSPORTER 4"/>
    <property type="match status" value="1"/>
</dbReference>
<sequence>MTESASDVDDAPGCCGNIWRKLTRRKVIYDDLMATDLSRVLSPLTVVLIGIGQMAGGGAFVILGTAALYAGPGVVVSFAIGALAAVVTGICYAEFAATIPRAGSGYLFSYVTLGELIAFIVGWQVILENLISCSALASAISGAINSMTDNAISNWTVHNVGSFHHQLLAPYPDLVALAIGFITVVAVCFGVHNSMRLSNILNGIEVVVIVFCIIAGFCLADTKNWTFAGFFPYGFSGVMKGAASSFFAFIGFEGVACAGEETANPQKTIPMALFTSLGIMVVLYLLQSAALTLMVPFNQVDPQSAFPEAFDKIGYTALGNVVALGIIIGLIGGLLTCLYTMTRITYAMSSDGLLFAILGKVNKRTKTPLIGEISFGSLAALLAVIFNLEILVEFLSVGTLITYTIVAAASIILHYQARVTVYDQQRQKLLPNPAMEIEAEETEPGTLKRRFRFLSFLGVGYPGFIVDLCVLLFAIFIGGFLSIFAYAYNEIREGTAWAIILLVLFALGFLTAFFIIYAHQKRRLNLPYTMPWVPFIPASAIALNVLLLINLSATTWIRFSIWFAAGLIIYFAYGIRNSALANPQQLARRRSMESLPTSDIRRDPILGLIDAPAMDVDERSPLLGRLKRGSSLLASARVS</sequence>